<dbReference type="PRINTS" id="PR00053">
    <property type="entry name" value="FORKHEAD"/>
</dbReference>
<dbReference type="InterPro" id="IPR030456">
    <property type="entry name" value="TF_fork_head_CS_2"/>
</dbReference>
<name>A0ABQ9DPW5_9PASS</name>
<proteinExistence type="predicted"/>
<keyword evidence="8" id="KW-1185">Reference proteome</keyword>
<sequence>MTAECRLSPGPPPGPPPREEAAAAATAGSRGGRRRRKHPAERGKPPYSYIALIAMAIGQAPERRLTLGGIYRFITERFPFYRDSPRKWQNSIRHNLTLNDCFVKVPREPGRPGKGNYWTLDPHARDMFESGSFLRRRKRFKRSDLSTYPAFLAELPDASCRLVPLPAPPPPADVPPPPAASCAFAAAFPAQGCASATLPHAYAALPTAPGPYAPAGHGPLYAPSGRIVLPASPPAPAGVYGRRSPVPYPPLPHAYDAAGHLGTTGPGPRHGAYPGGPDRRDRQGGKGGGVDLYVRESLDSVELEVSNDTVDECMWIKIRGKANKADILVGDCYRSPHQDDEGDKLFYRLLVDVSKLPALFLMGDFSLPDVCWELNTAERSRKAAAHSLDRSTLCWVKSWLAGQAQRVLVNGTASCWWPVTSGVPQGAVLGPILVNIFTDHLDEEIESTISKFAIDTKLGGSVALLEGRKALQRHLDRLEGWTDSNGMSFNMAKRRVLHFAHNNPMEHSRLGTEWLESREAPGSSD</sequence>
<dbReference type="InterPro" id="IPR018122">
    <property type="entry name" value="TF_fork_head_CS_1"/>
</dbReference>
<accession>A0ABQ9DPW5</accession>
<dbReference type="Pfam" id="PF00250">
    <property type="entry name" value="Forkhead"/>
    <property type="match status" value="1"/>
</dbReference>
<keyword evidence="2 4" id="KW-0238">DNA-binding</keyword>
<feature type="region of interest" description="Disordered" evidence="5">
    <location>
        <begin position="251"/>
        <end position="289"/>
    </location>
</feature>
<dbReference type="InterPro" id="IPR036390">
    <property type="entry name" value="WH_DNA-bd_sf"/>
</dbReference>
<dbReference type="SMART" id="SM00339">
    <property type="entry name" value="FH"/>
    <property type="match status" value="1"/>
</dbReference>
<evidence type="ECO:0000259" key="6">
    <source>
        <dbReference type="PROSITE" id="PS50039"/>
    </source>
</evidence>
<dbReference type="PROSITE" id="PS00658">
    <property type="entry name" value="FORK_HEAD_2"/>
    <property type="match status" value="1"/>
</dbReference>
<feature type="DNA-binding region" description="Fork-head" evidence="4">
    <location>
        <begin position="44"/>
        <end position="138"/>
    </location>
</feature>
<evidence type="ECO:0000256" key="5">
    <source>
        <dbReference type="SAM" id="MobiDB-lite"/>
    </source>
</evidence>
<dbReference type="PANTHER" id="PTHR11829">
    <property type="entry name" value="FORKHEAD BOX PROTEIN"/>
    <property type="match status" value="1"/>
</dbReference>
<dbReference type="InterPro" id="IPR036388">
    <property type="entry name" value="WH-like_DNA-bd_sf"/>
</dbReference>
<gene>
    <name evidence="7" type="ORF">WISP_34955</name>
</gene>
<evidence type="ECO:0000256" key="4">
    <source>
        <dbReference type="PROSITE-ProRule" id="PRU00089"/>
    </source>
</evidence>
<dbReference type="SUPFAM" id="SSF46785">
    <property type="entry name" value="Winged helix' DNA-binding domain"/>
    <property type="match status" value="1"/>
</dbReference>
<dbReference type="PROSITE" id="PS50039">
    <property type="entry name" value="FORK_HEAD_3"/>
    <property type="match status" value="1"/>
</dbReference>
<keyword evidence="3 4" id="KW-0539">Nucleus</keyword>
<dbReference type="InterPro" id="IPR001766">
    <property type="entry name" value="Fork_head_dom"/>
</dbReference>
<evidence type="ECO:0000256" key="1">
    <source>
        <dbReference type="ARBA" id="ARBA00004123"/>
    </source>
</evidence>
<dbReference type="PROSITE" id="PS00657">
    <property type="entry name" value="FORK_HEAD_1"/>
    <property type="match status" value="1"/>
</dbReference>
<dbReference type="PANTHER" id="PTHR11829:SF368">
    <property type="entry name" value="FORKHEAD BOX PROTEIN E1"/>
    <property type="match status" value="1"/>
</dbReference>
<feature type="domain" description="Fork-head" evidence="6">
    <location>
        <begin position="44"/>
        <end position="138"/>
    </location>
</feature>
<dbReference type="Gene3D" id="3.60.10.10">
    <property type="entry name" value="Endonuclease/exonuclease/phosphatase"/>
    <property type="match status" value="1"/>
</dbReference>
<evidence type="ECO:0000256" key="2">
    <source>
        <dbReference type="ARBA" id="ARBA00023125"/>
    </source>
</evidence>
<feature type="region of interest" description="Disordered" evidence="5">
    <location>
        <begin position="1"/>
        <end position="43"/>
    </location>
</feature>
<evidence type="ECO:0000313" key="7">
    <source>
        <dbReference type="EMBL" id="KAJ7423153.1"/>
    </source>
</evidence>
<protein>
    <recommendedName>
        <fullName evidence="6">Fork-head domain-containing protein</fullName>
    </recommendedName>
</protein>
<dbReference type="Gene3D" id="1.10.10.10">
    <property type="entry name" value="Winged helix-like DNA-binding domain superfamily/Winged helix DNA-binding domain"/>
    <property type="match status" value="1"/>
</dbReference>
<dbReference type="Pfam" id="PF00078">
    <property type="entry name" value="RVT_1"/>
    <property type="match status" value="1"/>
</dbReference>
<comment type="subcellular location">
    <subcellularLocation>
        <location evidence="1 4">Nucleus</location>
    </subcellularLocation>
</comment>
<evidence type="ECO:0000313" key="8">
    <source>
        <dbReference type="Proteomes" id="UP001145742"/>
    </source>
</evidence>
<dbReference type="EMBL" id="WHWB01032897">
    <property type="protein sequence ID" value="KAJ7423153.1"/>
    <property type="molecule type" value="Genomic_DNA"/>
</dbReference>
<dbReference type="InterPro" id="IPR000477">
    <property type="entry name" value="RT_dom"/>
</dbReference>
<dbReference type="Proteomes" id="UP001145742">
    <property type="component" value="Unassembled WGS sequence"/>
</dbReference>
<dbReference type="CDD" id="cd20019">
    <property type="entry name" value="FH_FOXE"/>
    <property type="match status" value="1"/>
</dbReference>
<dbReference type="InterPro" id="IPR036691">
    <property type="entry name" value="Endo/exonu/phosph_ase_sf"/>
</dbReference>
<comment type="caution">
    <text evidence="7">The sequence shown here is derived from an EMBL/GenBank/DDBJ whole genome shotgun (WGS) entry which is preliminary data.</text>
</comment>
<dbReference type="InterPro" id="IPR050211">
    <property type="entry name" value="FOX_domain-containing"/>
</dbReference>
<reference evidence="7" key="1">
    <citation type="submission" date="2019-10" db="EMBL/GenBank/DDBJ databases">
        <authorList>
            <person name="Soares A.E.R."/>
            <person name="Aleixo A."/>
            <person name="Schneider P."/>
            <person name="Miyaki C.Y."/>
            <person name="Schneider M.P."/>
            <person name="Mello C."/>
            <person name="Vasconcelos A.T.R."/>
        </authorList>
    </citation>
    <scope>NUCLEOTIDE SEQUENCE</scope>
    <source>
        <tissue evidence="7">Muscle</tissue>
    </source>
</reference>
<evidence type="ECO:0000256" key="3">
    <source>
        <dbReference type="ARBA" id="ARBA00023242"/>
    </source>
</evidence>
<organism evidence="7 8">
    <name type="scientific">Willisornis vidua</name>
    <name type="common">Xingu scale-backed antbird</name>
    <dbReference type="NCBI Taxonomy" id="1566151"/>
    <lineage>
        <taxon>Eukaryota</taxon>
        <taxon>Metazoa</taxon>
        <taxon>Chordata</taxon>
        <taxon>Craniata</taxon>
        <taxon>Vertebrata</taxon>
        <taxon>Euteleostomi</taxon>
        <taxon>Archelosauria</taxon>
        <taxon>Archosauria</taxon>
        <taxon>Dinosauria</taxon>
        <taxon>Saurischia</taxon>
        <taxon>Theropoda</taxon>
        <taxon>Coelurosauria</taxon>
        <taxon>Aves</taxon>
        <taxon>Neognathae</taxon>
        <taxon>Neoaves</taxon>
        <taxon>Telluraves</taxon>
        <taxon>Australaves</taxon>
        <taxon>Passeriformes</taxon>
        <taxon>Thamnophilidae</taxon>
        <taxon>Willisornis</taxon>
    </lineage>
</organism>